<reference evidence="4" key="1">
    <citation type="journal article" date="2020" name="Nature">
        <title>Giant virus diversity and host interactions through global metagenomics.</title>
        <authorList>
            <person name="Schulz F."/>
            <person name="Roux S."/>
            <person name="Paez-Espino D."/>
            <person name="Jungbluth S."/>
            <person name="Walsh D.A."/>
            <person name="Denef V.J."/>
            <person name="McMahon K.D."/>
            <person name="Konstantinidis K.T."/>
            <person name="Eloe-Fadrosh E.A."/>
            <person name="Kyrpides N.C."/>
            <person name="Woyke T."/>
        </authorList>
    </citation>
    <scope>NUCLEOTIDE SEQUENCE</scope>
    <source>
        <strain evidence="4">GVMAG-S-1040241-154</strain>
    </source>
</reference>
<dbReference type="EMBL" id="MN740684">
    <property type="protein sequence ID" value="QHU07315.1"/>
    <property type="molecule type" value="Genomic_DNA"/>
</dbReference>
<evidence type="ECO:0000313" key="4">
    <source>
        <dbReference type="EMBL" id="QHU07315.1"/>
    </source>
</evidence>
<dbReference type="PANTHER" id="PTHR48112:SF22">
    <property type="entry name" value="MITOCHONDRIAL TRANSCRIPTION FACTOR A, ISOFORM B"/>
    <property type="match status" value="1"/>
</dbReference>
<organism evidence="4">
    <name type="scientific">viral metagenome</name>
    <dbReference type="NCBI Taxonomy" id="1070528"/>
    <lineage>
        <taxon>unclassified sequences</taxon>
        <taxon>metagenomes</taxon>
        <taxon>organismal metagenomes</taxon>
    </lineage>
</organism>
<sequence>MTTTQQIVNQFTTNVDTEKEYTRAELGKILTQVYHEITSDKKVKTEKKPKKEKKEKSDDDEPKKKREPTAYNLFVKEQMPLIKEEFPELSRQDLMRKVGEAWKASKE</sequence>
<dbReference type="Pfam" id="PF00505">
    <property type="entry name" value="HMG_box"/>
    <property type="match status" value="1"/>
</dbReference>
<dbReference type="GO" id="GO:0006357">
    <property type="term" value="P:regulation of transcription by RNA polymerase II"/>
    <property type="evidence" value="ECO:0007669"/>
    <property type="project" value="TreeGrafter"/>
</dbReference>
<dbReference type="GO" id="GO:0003677">
    <property type="term" value="F:DNA binding"/>
    <property type="evidence" value="ECO:0007669"/>
    <property type="project" value="UniProtKB-KW"/>
</dbReference>
<feature type="domain" description="HMG box" evidence="3">
    <location>
        <begin position="64"/>
        <end position="107"/>
    </location>
</feature>
<protein>
    <recommendedName>
        <fullName evidence="3">HMG box domain-containing protein</fullName>
    </recommendedName>
</protein>
<dbReference type="SUPFAM" id="SSF47095">
    <property type="entry name" value="HMG-box"/>
    <property type="match status" value="1"/>
</dbReference>
<dbReference type="Gene3D" id="1.10.30.10">
    <property type="entry name" value="High mobility group box domain"/>
    <property type="match status" value="1"/>
</dbReference>
<feature type="compositionally biased region" description="Basic and acidic residues" evidence="2">
    <location>
        <begin position="52"/>
        <end position="68"/>
    </location>
</feature>
<proteinExistence type="predicted"/>
<accession>A0A6C0JNG5</accession>
<evidence type="ECO:0000256" key="1">
    <source>
        <dbReference type="ARBA" id="ARBA00023125"/>
    </source>
</evidence>
<name>A0A6C0JNG5_9ZZZZ</name>
<dbReference type="InterPro" id="IPR050342">
    <property type="entry name" value="HMGB"/>
</dbReference>
<dbReference type="PROSITE" id="PS50118">
    <property type="entry name" value="HMG_BOX_2"/>
    <property type="match status" value="1"/>
</dbReference>
<dbReference type="PANTHER" id="PTHR48112">
    <property type="entry name" value="HIGH MOBILITY GROUP PROTEIN DSP1"/>
    <property type="match status" value="1"/>
</dbReference>
<dbReference type="InterPro" id="IPR036910">
    <property type="entry name" value="HMG_box_dom_sf"/>
</dbReference>
<feature type="region of interest" description="Disordered" evidence="2">
    <location>
        <begin position="40"/>
        <end position="70"/>
    </location>
</feature>
<dbReference type="InterPro" id="IPR009071">
    <property type="entry name" value="HMG_box_dom"/>
</dbReference>
<keyword evidence="1" id="KW-0238">DNA-binding</keyword>
<dbReference type="AlphaFoldDB" id="A0A6C0JNG5"/>
<evidence type="ECO:0000256" key="2">
    <source>
        <dbReference type="SAM" id="MobiDB-lite"/>
    </source>
</evidence>
<evidence type="ECO:0000259" key="3">
    <source>
        <dbReference type="PROSITE" id="PS50118"/>
    </source>
</evidence>
<dbReference type="CDD" id="cd00084">
    <property type="entry name" value="HMG-box_SF"/>
    <property type="match status" value="1"/>
</dbReference>